<dbReference type="InterPro" id="IPR029489">
    <property type="entry name" value="OGT/SEC/SPY_C"/>
</dbReference>
<evidence type="ECO:0000256" key="3">
    <source>
        <dbReference type="ARBA" id="ARBA00011970"/>
    </source>
</evidence>
<evidence type="ECO:0000256" key="9">
    <source>
        <dbReference type="SAM" id="MobiDB-lite"/>
    </source>
</evidence>
<protein>
    <recommendedName>
        <fullName evidence="3">protein O-GlcNAc transferase</fullName>
        <ecNumber evidence="3">2.4.1.255</ecNumber>
    </recommendedName>
</protein>
<evidence type="ECO:0000256" key="2">
    <source>
        <dbReference type="ARBA" id="ARBA00005386"/>
    </source>
</evidence>
<evidence type="ECO:0000313" key="11">
    <source>
        <dbReference type="EMBL" id="CUS07643.1"/>
    </source>
</evidence>
<dbReference type="EC" id="2.4.1.255" evidence="3"/>
<reference evidence="11" key="1">
    <citation type="submission" date="2015-10" db="EMBL/GenBank/DDBJ databases">
        <authorList>
            <person name="Regsiter A."/>
            <person name="william w."/>
        </authorList>
    </citation>
    <scope>NUCLEOTIDE SEQUENCE</scope>
    <source>
        <strain evidence="11">Montdore</strain>
    </source>
</reference>
<dbReference type="SMART" id="SM00028">
    <property type="entry name" value="TPR"/>
    <property type="match status" value="5"/>
</dbReference>
<dbReference type="FunFam" id="1.25.40.10:FF:000552">
    <property type="entry name" value="UDP-N-acetylglucosaminyltransferase (AFU_orthologue AFUA_1G03380)"/>
    <property type="match status" value="1"/>
</dbReference>
<evidence type="ECO:0000256" key="5">
    <source>
        <dbReference type="ARBA" id="ARBA00022679"/>
    </source>
</evidence>
<dbReference type="InterPro" id="IPR019734">
    <property type="entry name" value="TPR_rpt"/>
</dbReference>
<evidence type="ECO:0000256" key="8">
    <source>
        <dbReference type="PROSITE-ProRule" id="PRU00339"/>
    </source>
</evidence>
<evidence type="ECO:0000256" key="1">
    <source>
        <dbReference type="ARBA" id="ARBA00004922"/>
    </source>
</evidence>
<dbReference type="Gene3D" id="3.40.50.2000">
    <property type="entry name" value="Glycogen Phosphorylase B"/>
    <property type="match status" value="1"/>
</dbReference>
<feature type="domain" description="O-GlcNAc transferase C-terminal" evidence="10">
    <location>
        <begin position="1428"/>
        <end position="1630"/>
    </location>
</feature>
<sequence>MLPSPAFHRHQSDQTGARVAAAPTLISKLLLPSNPNTLGSHHFQHQHHHRPILQHPGISQEGLPTRPMYRAQPFSAAVPAPSQLTYRENLLRRKTPSGTLPAAYDAAPVEWSARPTKHILLPTPQSNSPQVHPDPQLARHLSWDNSIGQGVRPWDGGGELRSADMTAGGGNVAPTMWVTQPSSQTPLDDNLDPYVRQFLLQQNQMVPPISDNIYMGGRPCGFQPFYNPITAPTASCDDLNDLMGCGNYNPVPRDSNWYGHYGAWGNGNTAPTQLPQAPIYYVNPVYTPSPHQMNGDPLWTPQQLPAIDSVSVSTFPPHITSPYPLNSPSVNTPEVQLQHLQLDGPGSNTAHHDTADPQLRDKVLAWAHGVYVDLLAALQAQQRQSEGNSQETNRSRTQLKVGLFPRPLLQPQVSNWRSDNARAQQLFPAPSPVPDHPPEHSTHDIWSSGEQSYEKKQPRDCYSAGSLHRASSGIGNNAPHMLNVTPLGGFGNVINQRPSSATASAMAALDMLNELCASSNWVWLDGMLLGGCLAYGLGDLTRAIDWYSKILEVDHGYNLSRCPIFVSSKDADISHVHSHVEALSNLAATLLSLNRREEAEQYWLRAVKKRPSYFEAVEHLVGLLCGEHRGREAVDIINFVESKLRRPSCLGGRNPGPSSSGSSDELSSTSLSALPELKFDYDTEESHAKFFPSAKSVVCHGSSEFLIPSSDNGRMLALIHAKGNMLYTLGDNAGAAKAFEDAVLLGADMQRGGIRGLINKILAVLRPAVDGVYVSGELSTANSGPVLLTPEKAVHTTRFVFPPTGELPGLRDIPSAAAKRAAISTASNSLLSLAKIFQDGMSSGHGAGAGGPRSAADVKDILALYYLSLSLHPSPSTANNVGILLASVQQVSALATAPAPVVVPRLPGSGQGSGINLALQYYYYGLSLDSRHAHLYTNLGSLLKDINRLDTAIKMYEQAVACDPTFDIALANLANAVKDQGRIGDAIGFYRRAVKASPEFAEAVCGLANALNSVCDWKGRGGIVRNGGNRDRWHVDDNGGLMDARGVGIESSGWMKRVVEIVEKQLVDGEHWGKGVVAVSGVADTLLRELEKADGARWSEERRSSLRKRVEGWAGKRFEGAKVIRLIERASRRTVWRWYQEKYVQGVENPLSEYSRPTVPSSLSTPSAPTVLPFHTFTCPLSAKQVRMISQRNGLRISCSTLRAPWLPPHVFPPPAPPAPYLKIGYVSSDFNNHPLAHLMQSVFGLHDPARAKAYCYATTASDNSEHRKQIERESPVFHDAHSWGPDRLVQQIVNDGIHILINLNGFTRGARNEIFAARPAPVQMSFMGFAGTLGAEWCDYLYADSTAIPAETLRPWRRNVDFEDEGHEGTTNDNGEWVYSENIIFAKYSFFCCDHRQSAPDSKSRQLSWEEEQTRRWAKRKELFPQLKPDNVILGNFNQLYKIEPTTFRTWLRILSRVPKAILWLLRFPDLGENNLKALAVDWAGGEVSSRIIFTDVAPKLQHISRAQVCDIFLDTPECNAHTTAADVLWSGTPLLTFPRHKHKMCSRIAASILRAAVPQTPEGKAMANSLIVGSEEEYEDRAVALVSNLVYDNDEGRGIGELRAIRQVLFEHRWESALFDTKRWVRDLEDAYHEAWRRWASDEGGDIYLEEVQKMKR</sequence>
<accession>A0A292PMC7</accession>
<evidence type="ECO:0000256" key="6">
    <source>
        <dbReference type="ARBA" id="ARBA00022737"/>
    </source>
</evidence>
<keyword evidence="4" id="KW-0328">Glycosyltransferase</keyword>
<dbReference type="Pfam" id="PF13374">
    <property type="entry name" value="TPR_10"/>
    <property type="match status" value="1"/>
</dbReference>
<dbReference type="EMBL" id="LN891187">
    <property type="protein sequence ID" value="CUS07643.1"/>
    <property type="molecule type" value="Genomic_DNA"/>
</dbReference>
<keyword evidence="7 8" id="KW-0802">TPR repeat</keyword>
<keyword evidence="12" id="KW-1185">Reference proteome</keyword>
<keyword evidence="5" id="KW-0808">Transferase</keyword>
<dbReference type="Gene3D" id="3.40.50.11380">
    <property type="match status" value="1"/>
</dbReference>
<feature type="domain" description="O-GlcNAc transferase C-terminal" evidence="10">
    <location>
        <begin position="1163"/>
        <end position="1354"/>
    </location>
</feature>
<evidence type="ECO:0000256" key="4">
    <source>
        <dbReference type="ARBA" id="ARBA00022676"/>
    </source>
</evidence>
<feature type="repeat" description="TPR" evidence="8">
    <location>
        <begin position="580"/>
        <end position="613"/>
    </location>
</feature>
<evidence type="ECO:0000313" key="12">
    <source>
        <dbReference type="Proteomes" id="UP001412239"/>
    </source>
</evidence>
<dbReference type="PANTHER" id="PTHR44998">
    <property type="match status" value="1"/>
</dbReference>
<keyword evidence="6" id="KW-0677">Repeat</keyword>
<evidence type="ECO:0000256" key="7">
    <source>
        <dbReference type="ARBA" id="ARBA00022803"/>
    </source>
</evidence>
<name>A0A292PMC7_9PEZI</name>
<comment type="pathway">
    <text evidence="1">Protein modification; protein glycosylation.</text>
</comment>
<feature type="region of interest" description="Disordered" evidence="9">
    <location>
        <begin position="649"/>
        <end position="668"/>
    </location>
</feature>
<dbReference type="FunFam" id="3.40.50.2000:FF:000110">
    <property type="entry name" value="UDP-N-acetylglucosaminyltransferase protein"/>
    <property type="match status" value="1"/>
</dbReference>
<dbReference type="GO" id="GO:0006493">
    <property type="term" value="P:protein O-linked glycosylation"/>
    <property type="evidence" value="ECO:0007669"/>
    <property type="project" value="TreeGrafter"/>
</dbReference>
<dbReference type="InterPro" id="IPR011990">
    <property type="entry name" value="TPR-like_helical_dom_sf"/>
</dbReference>
<dbReference type="PANTHER" id="PTHR44998:SF1">
    <property type="entry name" value="UDP-N-ACETYLGLUCOSAMINE--PEPTIDE N-ACETYLGLUCOSAMINYLTRANSFERASE 110 KDA SUBUNIT"/>
    <property type="match status" value="1"/>
</dbReference>
<gene>
    <name evidence="11" type="ORF">GSTUAT00008263001</name>
</gene>
<dbReference type="FunFam" id="3.40.50.11380:FF:000004">
    <property type="entry name" value="UDP-N-acetylglucosaminyltransferase (AFU_orthologue AFUA_1G03380)"/>
    <property type="match status" value="1"/>
</dbReference>
<organism evidence="11 12">
    <name type="scientific">Tuber aestivum</name>
    <name type="common">summer truffle</name>
    <dbReference type="NCBI Taxonomy" id="59557"/>
    <lineage>
        <taxon>Eukaryota</taxon>
        <taxon>Fungi</taxon>
        <taxon>Dikarya</taxon>
        <taxon>Ascomycota</taxon>
        <taxon>Pezizomycotina</taxon>
        <taxon>Pezizomycetes</taxon>
        <taxon>Pezizales</taxon>
        <taxon>Tuberaceae</taxon>
        <taxon>Tuber</taxon>
    </lineage>
</organism>
<dbReference type="SUPFAM" id="SSF48452">
    <property type="entry name" value="TPR-like"/>
    <property type="match status" value="2"/>
</dbReference>
<dbReference type="Pfam" id="PF13844">
    <property type="entry name" value="Glyco_transf_41"/>
    <property type="match status" value="2"/>
</dbReference>
<dbReference type="GO" id="GO:0097363">
    <property type="term" value="F:protein O-acetylglucosaminyltransferase activity"/>
    <property type="evidence" value="ECO:0007669"/>
    <property type="project" value="UniProtKB-EC"/>
</dbReference>
<proteinExistence type="inferred from homology"/>
<dbReference type="Proteomes" id="UP001412239">
    <property type="component" value="Unassembled WGS sequence"/>
</dbReference>
<evidence type="ECO:0000259" key="10">
    <source>
        <dbReference type="Pfam" id="PF13844"/>
    </source>
</evidence>
<feature type="repeat" description="TPR" evidence="8">
    <location>
        <begin position="933"/>
        <end position="966"/>
    </location>
</feature>
<comment type="similarity">
    <text evidence="2">Belongs to the glycosyltransferase 41 family. O-GlcNAc transferase subfamily.</text>
</comment>
<feature type="compositionally biased region" description="Low complexity" evidence="9">
    <location>
        <begin position="658"/>
        <end position="668"/>
    </location>
</feature>
<dbReference type="PROSITE" id="PS50005">
    <property type="entry name" value="TPR"/>
    <property type="match status" value="2"/>
</dbReference>
<dbReference type="Pfam" id="PF13432">
    <property type="entry name" value="TPR_16"/>
    <property type="match status" value="1"/>
</dbReference>
<dbReference type="Gene3D" id="1.25.40.10">
    <property type="entry name" value="Tetratricopeptide repeat domain"/>
    <property type="match status" value="3"/>
</dbReference>
<feature type="region of interest" description="Disordered" evidence="9">
    <location>
        <begin position="427"/>
        <end position="450"/>
    </location>
</feature>